<feature type="compositionally biased region" description="Low complexity" evidence="12">
    <location>
        <begin position="465"/>
        <end position="474"/>
    </location>
</feature>
<feature type="coiled-coil region" evidence="11">
    <location>
        <begin position="248"/>
        <end position="275"/>
    </location>
</feature>
<feature type="region of interest" description="Disordered" evidence="12">
    <location>
        <begin position="460"/>
        <end position="499"/>
    </location>
</feature>
<keyword evidence="5" id="KW-0206">Cytoskeleton</keyword>
<dbReference type="Ensembl" id="ENSECAT00000036121.3">
    <property type="protein sequence ID" value="ENSECAP00000039457.3"/>
    <property type="gene ID" value="ENSECAG00000009015.4"/>
</dbReference>
<evidence type="ECO:0000256" key="4">
    <source>
        <dbReference type="ARBA" id="ARBA00023054"/>
    </source>
</evidence>
<comment type="subcellular location">
    <subcellularLocation>
        <location evidence="1">Cytoplasm</location>
        <location evidence="1">Cytoskeleton</location>
        <location evidence="1">Cilium basal body</location>
    </subcellularLocation>
    <subcellularLocation>
        <location evidence="2">Cytoplasm</location>
        <location evidence="2">Cytoskeleton</location>
        <location evidence="2">Microtubule organizing center</location>
        <location evidence="2">Centrosome</location>
        <location evidence="2">Centriolar satellite</location>
    </subcellularLocation>
</comment>
<evidence type="ECO:0000256" key="2">
    <source>
        <dbReference type="ARBA" id="ARBA00004607"/>
    </source>
</evidence>
<accession>A0A3Q2HVR8</accession>
<evidence type="ECO:0000313" key="13">
    <source>
        <dbReference type="Ensembl" id="ENSECAP00000039457.3"/>
    </source>
</evidence>
<reference evidence="13 14" key="1">
    <citation type="journal article" date="2009" name="Science">
        <title>Genome sequence, comparative analysis, and population genetics of the domestic horse.</title>
        <authorList>
            <consortium name="Broad Institute Genome Sequencing Platform"/>
            <consortium name="Broad Institute Whole Genome Assembly Team"/>
            <person name="Wade C.M."/>
            <person name="Giulotto E."/>
            <person name="Sigurdsson S."/>
            <person name="Zoli M."/>
            <person name="Gnerre S."/>
            <person name="Imsland F."/>
            <person name="Lear T.L."/>
            <person name="Adelson D.L."/>
            <person name="Bailey E."/>
            <person name="Bellone R.R."/>
            <person name="Bloecker H."/>
            <person name="Distl O."/>
            <person name="Edgar R.C."/>
            <person name="Garber M."/>
            <person name="Leeb T."/>
            <person name="Mauceli E."/>
            <person name="MacLeod J.N."/>
            <person name="Penedo M.C.T."/>
            <person name="Raison J.M."/>
            <person name="Sharpe T."/>
            <person name="Vogel J."/>
            <person name="Andersson L."/>
            <person name="Antczak D.F."/>
            <person name="Biagi T."/>
            <person name="Binns M.M."/>
            <person name="Chowdhary B.P."/>
            <person name="Coleman S.J."/>
            <person name="Della Valle G."/>
            <person name="Fryc S."/>
            <person name="Guerin G."/>
            <person name="Hasegawa T."/>
            <person name="Hill E.W."/>
            <person name="Jurka J."/>
            <person name="Kiialainen A."/>
            <person name="Lindgren G."/>
            <person name="Liu J."/>
            <person name="Magnani E."/>
            <person name="Mickelson J.R."/>
            <person name="Murray J."/>
            <person name="Nergadze S.G."/>
            <person name="Onofrio R."/>
            <person name="Pedroni S."/>
            <person name="Piras M.F."/>
            <person name="Raudsepp T."/>
            <person name="Rocchi M."/>
            <person name="Roeed K.H."/>
            <person name="Ryder O.A."/>
            <person name="Searle S."/>
            <person name="Skow L."/>
            <person name="Swinburne J.E."/>
            <person name="Syvaenen A.C."/>
            <person name="Tozaki T."/>
            <person name="Valberg S.J."/>
            <person name="Vaudin M."/>
            <person name="White J.R."/>
            <person name="Zody M.C."/>
            <person name="Lander E.S."/>
            <person name="Lindblad-Toh K."/>
        </authorList>
    </citation>
    <scope>NUCLEOTIDE SEQUENCE [LARGE SCALE GENOMIC DNA]</scope>
    <source>
        <strain evidence="13 14">Thoroughbred</strain>
    </source>
</reference>
<organism evidence="13 14">
    <name type="scientific">Equus caballus</name>
    <name type="common">Horse</name>
    <dbReference type="NCBI Taxonomy" id="9796"/>
    <lineage>
        <taxon>Eukaryota</taxon>
        <taxon>Metazoa</taxon>
        <taxon>Chordata</taxon>
        <taxon>Craniata</taxon>
        <taxon>Vertebrata</taxon>
        <taxon>Euteleostomi</taxon>
        <taxon>Mammalia</taxon>
        <taxon>Eutheria</taxon>
        <taxon>Laurasiatheria</taxon>
        <taxon>Perissodactyla</taxon>
        <taxon>Equidae</taxon>
        <taxon>Equus</taxon>
    </lineage>
</organism>
<dbReference type="PANTHER" id="PTHR22691:SF1">
    <property type="entry name" value="CENTROSOMAL PROTEIN CCDC61"/>
    <property type="match status" value="1"/>
</dbReference>
<reference evidence="13" key="2">
    <citation type="submission" date="2025-08" db="UniProtKB">
        <authorList>
            <consortium name="Ensembl"/>
        </authorList>
    </citation>
    <scope>IDENTIFICATION</scope>
    <source>
        <strain evidence="13">Thoroughbred</strain>
    </source>
</reference>
<evidence type="ECO:0000256" key="7">
    <source>
        <dbReference type="ARBA" id="ARBA00038217"/>
    </source>
</evidence>
<evidence type="ECO:0000256" key="1">
    <source>
        <dbReference type="ARBA" id="ARBA00004120"/>
    </source>
</evidence>
<protein>
    <recommendedName>
        <fullName evidence="8">Centrosomal protein CCDC61</fullName>
    </recommendedName>
    <alternativeName>
        <fullName evidence="9">Coiled-coil domain-containing protein 61</fullName>
    </alternativeName>
    <alternativeName>
        <fullName evidence="10">VFL3 homolog</fullName>
    </alternativeName>
</protein>
<evidence type="ECO:0000256" key="11">
    <source>
        <dbReference type="SAM" id="Coils"/>
    </source>
</evidence>
<evidence type="ECO:0000256" key="8">
    <source>
        <dbReference type="ARBA" id="ARBA00040683"/>
    </source>
</evidence>
<keyword evidence="6" id="KW-0966">Cell projection</keyword>
<evidence type="ECO:0000256" key="12">
    <source>
        <dbReference type="SAM" id="MobiDB-lite"/>
    </source>
</evidence>
<keyword evidence="3" id="KW-0963">Cytoplasm</keyword>
<evidence type="ECO:0000256" key="6">
    <source>
        <dbReference type="ARBA" id="ARBA00023273"/>
    </source>
</evidence>
<dbReference type="GO" id="GO:0034451">
    <property type="term" value="C:centriolar satellite"/>
    <property type="evidence" value="ECO:0007669"/>
    <property type="project" value="UniProtKB-SubCell"/>
</dbReference>
<gene>
    <name evidence="13" type="primary">CCDC61</name>
</gene>
<reference evidence="13" key="3">
    <citation type="submission" date="2025-09" db="UniProtKB">
        <authorList>
            <consortium name="Ensembl"/>
        </authorList>
    </citation>
    <scope>IDENTIFICATION</scope>
    <source>
        <strain evidence="13">Thoroughbred</strain>
    </source>
</reference>
<feature type="region of interest" description="Disordered" evidence="12">
    <location>
        <begin position="276"/>
        <end position="357"/>
    </location>
</feature>
<dbReference type="GeneTree" id="ENSGT00940000154133"/>
<name>A0A3Q2HVR8_HORSE</name>
<proteinExistence type="inferred from homology"/>
<evidence type="ECO:0000256" key="5">
    <source>
        <dbReference type="ARBA" id="ARBA00023212"/>
    </source>
</evidence>
<evidence type="ECO:0000313" key="14">
    <source>
        <dbReference type="Proteomes" id="UP000002281"/>
    </source>
</evidence>
<feature type="coiled-coil region" evidence="11">
    <location>
        <begin position="178"/>
        <end position="205"/>
    </location>
</feature>
<keyword evidence="14" id="KW-1185">Reference proteome</keyword>
<dbReference type="InterPro" id="IPR049733">
    <property type="entry name" value="CCDC61_N"/>
</dbReference>
<comment type="similarity">
    <text evidence="7">Belongs to the CCDC61 family.</text>
</comment>
<evidence type="ECO:0000256" key="3">
    <source>
        <dbReference type="ARBA" id="ARBA00022490"/>
    </source>
</evidence>
<dbReference type="PANTHER" id="PTHR22691">
    <property type="entry name" value="YEAST SPT2-RELATED"/>
    <property type="match status" value="1"/>
</dbReference>
<dbReference type="AlphaFoldDB" id="A0A3Q2HVR8"/>
<evidence type="ECO:0000256" key="9">
    <source>
        <dbReference type="ARBA" id="ARBA00041518"/>
    </source>
</evidence>
<dbReference type="CDD" id="cd22284">
    <property type="entry name" value="HD_CCDC61_N"/>
    <property type="match status" value="1"/>
</dbReference>
<feature type="compositionally biased region" description="Basic and acidic residues" evidence="12">
    <location>
        <begin position="293"/>
        <end position="306"/>
    </location>
</feature>
<keyword evidence="4 11" id="KW-0175">Coiled coil</keyword>
<sequence length="499" mass="55334">MDQPAGLQVDYVFRGVEHAVRVVVSGQVLELEVEDRMTADQWRGEFDASFIEDLTHKTGNFKQFNIFCNMLESALTQSSESVTLDLLTYTDLESLRNRKMGGRPGAQASRSAQLNSKRYLILIYSVEFDRIHYPLPLPYQGKPDPVVLQRVIRSLKEELGRLRGLDGQDARDTRETELWHLREQVSRLASEKRELEAQLGRSREEALAGRAARQEAESLRALVRGLELELRQERGLGPRGAGRRGQECRRLAKELEEAKASERSLRTRLKTLSSELALYRRGRRTPPVGPPAAREDRASSSRERSTSRGRGAARSSSRESGRGGRGRGRPARPSPSPTGGRVPRFDPTAFVKAKEKKQREIKMKLARISPLLPIPRPFAWSPDLCPHLSRSPSPVSITCRLLHLSPSPSGSLFSPDTPLARSVTPHAFSLLRPRDLRWVSGLGCGPRGRSAALPHIAWAHRRASPSRSPGSSSGTDWAAEEAGTARPSPGLARLGPPPP</sequence>
<dbReference type="Gene3D" id="1.20.5.1160">
    <property type="entry name" value="Vasodilator-stimulated phosphoprotein"/>
    <property type="match status" value="1"/>
</dbReference>
<dbReference type="Proteomes" id="UP000002281">
    <property type="component" value="Chromosome 10"/>
</dbReference>
<evidence type="ECO:0000256" key="10">
    <source>
        <dbReference type="ARBA" id="ARBA00042326"/>
    </source>
</evidence>